<dbReference type="OrthoDB" id="9801479at2"/>
<dbReference type="PROSITE" id="PS50902">
    <property type="entry name" value="FLAVODOXIN_LIKE"/>
    <property type="match status" value="1"/>
</dbReference>
<evidence type="ECO:0000313" key="3">
    <source>
        <dbReference type="Proteomes" id="UP000291144"/>
    </source>
</evidence>
<dbReference type="GO" id="GO:0010181">
    <property type="term" value="F:FMN binding"/>
    <property type="evidence" value="ECO:0007669"/>
    <property type="project" value="InterPro"/>
</dbReference>
<organism evidence="2 3">
    <name type="scientific">Kribbella pittospori</name>
    <dbReference type="NCBI Taxonomy" id="722689"/>
    <lineage>
        <taxon>Bacteria</taxon>
        <taxon>Bacillati</taxon>
        <taxon>Actinomycetota</taxon>
        <taxon>Actinomycetes</taxon>
        <taxon>Propionibacteriales</taxon>
        <taxon>Kribbellaceae</taxon>
        <taxon>Kribbella</taxon>
    </lineage>
</organism>
<dbReference type="RefSeq" id="WP_131359353.1">
    <property type="nucleotide sequence ID" value="NZ_SJKB01000006.1"/>
</dbReference>
<dbReference type="AlphaFoldDB" id="A0A4R0KMN3"/>
<name>A0A4R0KMN3_9ACTN</name>
<evidence type="ECO:0000313" key="2">
    <source>
        <dbReference type="EMBL" id="TCC60544.1"/>
    </source>
</evidence>
<sequence>MSNTSARIAIAYHSGFGHTAKQAEAVAAGAASVPGTVTDLVLLDELTDDVWDRLAVADAIIFGAPTYFGSPSAVFKAFAEASVKIWAADLGWRDKIAAGFTNSKAMSGDKLNSLVDLAVFAAQHGMIWVGLDLYPGWAESTGSIEDLNRLGSWLGAMAQSDADLSAEKAPPETDLRTAAALGARVATVTQRHLRGGALAA</sequence>
<dbReference type="PANTHER" id="PTHR30546:SF23">
    <property type="entry name" value="FLAVOPROTEIN-LIKE PROTEIN YCP4-RELATED"/>
    <property type="match status" value="1"/>
</dbReference>
<comment type="caution">
    <text evidence="2">The sequence shown here is derived from an EMBL/GenBank/DDBJ whole genome shotgun (WGS) entry which is preliminary data.</text>
</comment>
<gene>
    <name evidence="2" type="ORF">E0H73_21695</name>
</gene>
<accession>A0A4R0KMN3</accession>
<dbReference type="InterPro" id="IPR005025">
    <property type="entry name" value="FMN_Rdtase-like_dom"/>
</dbReference>
<dbReference type="InterPro" id="IPR029039">
    <property type="entry name" value="Flavoprotein-like_sf"/>
</dbReference>
<dbReference type="EMBL" id="SJKB01000006">
    <property type="protein sequence ID" value="TCC60544.1"/>
    <property type="molecule type" value="Genomic_DNA"/>
</dbReference>
<dbReference type="Proteomes" id="UP000291144">
    <property type="component" value="Unassembled WGS sequence"/>
</dbReference>
<dbReference type="InterPro" id="IPR008254">
    <property type="entry name" value="Flavodoxin/NO_synth"/>
</dbReference>
<dbReference type="Pfam" id="PF03358">
    <property type="entry name" value="FMN_red"/>
    <property type="match status" value="1"/>
</dbReference>
<reference evidence="2 3" key="1">
    <citation type="submission" date="2019-02" db="EMBL/GenBank/DDBJ databases">
        <title>Kribbella capetownensis sp. nov. and Kribbella speibonae sp. nov., isolated from soil.</title>
        <authorList>
            <person name="Curtis S.M."/>
            <person name="Norton I."/>
            <person name="Everest G.J."/>
            <person name="Meyers P.R."/>
        </authorList>
    </citation>
    <scope>NUCLEOTIDE SEQUENCE [LARGE SCALE GENOMIC DNA]</scope>
    <source>
        <strain evidence="2 3">NRRL B-24813</strain>
    </source>
</reference>
<evidence type="ECO:0000259" key="1">
    <source>
        <dbReference type="PROSITE" id="PS50902"/>
    </source>
</evidence>
<dbReference type="PANTHER" id="PTHR30546">
    <property type="entry name" value="FLAVODOXIN-RELATED PROTEIN WRBA-RELATED"/>
    <property type="match status" value="1"/>
</dbReference>
<dbReference type="SUPFAM" id="SSF52218">
    <property type="entry name" value="Flavoproteins"/>
    <property type="match status" value="1"/>
</dbReference>
<proteinExistence type="predicted"/>
<protein>
    <submittedName>
        <fullName evidence="2">Flavodoxin family protein</fullName>
    </submittedName>
</protein>
<keyword evidence="3" id="KW-1185">Reference proteome</keyword>
<feature type="domain" description="Flavodoxin-like" evidence="1">
    <location>
        <begin position="8"/>
        <end position="186"/>
    </location>
</feature>
<dbReference type="GO" id="GO:0003955">
    <property type="term" value="F:NAD(P)H dehydrogenase (quinone) activity"/>
    <property type="evidence" value="ECO:0007669"/>
    <property type="project" value="TreeGrafter"/>
</dbReference>
<dbReference type="GO" id="GO:0016020">
    <property type="term" value="C:membrane"/>
    <property type="evidence" value="ECO:0007669"/>
    <property type="project" value="TreeGrafter"/>
</dbReference>
<dbReference type="Gene3D" id="3.40.50.360">
    <property type="match status" value="1"/>
</dbReference>